<sequence>MDERDLLSTRSDSDISVPILVPTLAKDLIGIDLQHIAAMQNSLKDSQFGEYMEHQNLKFDAVQLYKDLEEEGGQMKYWATQLGSSNEDQSMTSETQAAMVLNLARIARTFAAGCKSTKTSDDLDHKTQAILGQCLKDFPDLEAALTSPLPNSKTFEPIEVLKSANVELKKLAGTKAPGKKYTEDFALNKKAKSAAAELMQMHRTRGLWDFKQAAYDVSIG</sequence>
<dbReference type="EMBL" id="CAJPDT010000006">
    <property type="protein sequence ID" value="CAF9910039.1"/>
    <property type="molecule type" value="Genomic_DNA"/>
</dbReference>
<name>A0A8H3EP24_9LECA</name>
<accession>A0A8H3EP24</accession>
<evidence type="ECO:0000313" key="1">
    <source>
        <dbReference type="EMBL" id="CAF9910039.1"/>
    </source>
</evidence>
<gene>
    <name evidence="1" type="ORF">IMSHALPRED_008536</name>
</gene>
<dbReference type="AlphaFoldDB" id="A0A8H3EP24"/>
<comment type="caution">
    <text evidence="1">The sequence shown here is derived from an EMBL/GenBank/DDBJ whole genome shotgun (WGS) entry which is preliminary data.</text>
</comment>
<protein>
    <submittedName>
        <fullName evidence="1">Uncharacterized protein</fullName>
    </submittedName>
</protein>
<dbReference type="Proteomes" id="UP000664534">
    <property type="component" value="Unassembled WGS sequence"/>
</dbReference>
<proteinExistence type="predicted"/>
<evidence type="ECO:0000313" key="2">
    <source>
        <dbReference type="Proteomes" id="UP000664534"/>
    </source>
</evidence>
<organism evidence="1 2">
    <name type="scientific">Imshaugia aleurites</name>
    <dbReference type="NCBI Taxonomy" id="172621"/>
    <lineage>
        <taxon>Eukaryota</taxon>
        <taxon>Fungi</taxon>
        <taxon>Dikarya</taxon>
        <taxon>Ascomycota</taxon>
        <taxon>Pezizomycotina</taxon>
        <taxon>Lecanoromycetes</taxon>
        <taxon>OSLEUM clade</taxon>
        <taxon>Lecanoromycetidae</taxon>
        <taxon>Lecanorales</taxon>
        <taxon>Lecanorineae</taxon>
        <taxon>Parmeliaceae</taxon>
        <taxon>Imshaugia</taxon>
    </lineage>
</organism>
<keyword evidence="2" id="KW-1185">Reference proteome</keyword>
<reference evidence="1" key="1">
    <citation type="submission" date="2021-03" db="EMBL/GenBank/DDBJ databases">
        <authorList>
            <person name="Tagirdzhanova G."/>
        </authorList>
    </citation>
    <scope>NUCLEOTIDE SEQUENCE</scope>
</reference>
<dbReference type="OrthoDB" id="5331860at2759"/>